<organism evidence="7 8">
    <name type="scientific">Pristionchus pacificus</name>
    <name type="common">Parasitic nematode worm</name>
    <dbReference type="NCBI Taxonomy" id="54126"/>
    <lineage>
        <taxon>Eukaryota</taxon>
        <taxon>Metazoa</taxon>
        <taxon>Ecdysozoa</taxon>
        <taxon>Nematoda</taxon>
        <taxon>Chromadorea</taxon>
        <taxon>Rhabditida</taxon>
        <taxon>Rhabditina</taxon>
        <taxon>Diplogasteromorpha</taxon>
        <taxon>Diplogasteroidea</taxon>
        <taxon>Neodiplogasteridae</taxon>
        <taxon>Pristionchus</taxon>
    </lineage>
</organism>
<dbReference type="GO" id="GO:0046983">
    <property type="term" value="F:protein dimerization activity"/>
    <property type="evidence" value="ECO:0007669"/>
    <property type="project" value="InterPro"/>
</dbReference>
<feature type="region of interest" description="Disordered" evidence="6">
    <location>
        <begin position="1"/>
        <end position="30"/>
    </location>
</feature>
<feature type="coiled-coil region" evidence="5">
    <location>
        <begin position="663"/>
        <end position="693"/>
    </location>
</feature>
<dbReference type="Proteomes" id="UP000005239">
    <property type="component" value="Unassembled WGS sequence"/>
</dbReference>
<evidence type="ECO:0000256" key="2">
    <source>
        <dbReference type="ARBA" id="ARBA00023015"/>
    </source>
</evidence>
<evidence type="ECO:0000256" key="1">
    <source>
        <dbReference type="ARBA" id="ARBA00004123"/>
    </source>
</evidence>
<accession>A0A8R1YJY8</accession>
<evidence type="ECO:0000313" key="7">
    <source>
        <dbReference type="EnsemblMetazoa" id="PPA25220.1"/>
    </source>
</evidence>
<keyword evidence="2" id="KW-0805">Transcription regulation</keyword>
<dbReference type="Pfam" id="PF00010">
    <property type="entry name" value="HLH"/>
    <property type="match status" value="1"/>
</dbReference>
<dbReference type="PANTHER" id="PTHR10985">
    <property type="entry name" value="BASIC HELIX-LOOP-HELIX TRANSCRIPTION FACTOR, HES-RELATED"/>
    <property type="match status" value="1"/>
</dbReference>
<dbReference type="InterPro" id="IPR036638">
    <property type="entry name" value="HLH_DNA-bd_sf"/>
</dbReference>
<dbReference type="GO" id="GO:0006357">
    <property type="term" value="P:regulation of transcription by RNA polymerase II"/>
    <property type="evidence" value="ECO:0000318"/>
    <property type="project" value="GO_Central"/>
</dbReference>
<accession>A0A2A6CJ78</accession>
<evidence type="ECO:0000256" key="4">
    <source>
        <dbReference type="ARBA" id="ARBA00023242"/>
    </source>
</evidence>
<gene>
    <name evidence="7" type="primary">WBGene00114774</name>
</gene>
<comment type="subcellular location">
    <subcellularLocation>
        <location evidence="1">Nucleus</location>
    </subcellularLocation>
</comment>
<sequence length="798" mass="93062">MIHLPPSPSVSPQGMNQNRKMKKPLMEKKRRKRINDSLSWLKDNLFSVAPHHRSKLEKADILELTIEYIKMLQSSQSPSTHNNSSYRRGLQHGFSHASQSTFDFLNLSFPSHSPSGQHVQSTLLTHLSESCRVLLSSFPSSSSSSPSIHSSSSIDRPSEENKLDEEELDIVSVDQNEERPKKSKIWRPQFVLLANPEWREPFRIATIYENPISHTTLGQSIQPRYGKVYYYDRMGNREPTEADRIRGALDNFDAPRFRPPENVSITKRYDTRFSPLSSPAPIEISSSNLLISNQFPSLQSHSRGSSSTDLIPPLMNIPNSLKEEYPPDPMPPRTLDPLYNLQEGVDLGVEVDRRLRFSHSDSLNGMVGIMKDLDRFRMDDGEIGGREENGIRTAYRDEGGILGGIGRKISGDGIGGIRDGIGEVMGEMGRGEGQSMEFSHTREDSYGEEVCAQCRAEEKYMEMMRKKAEEEEEKRKMGKERANRYEIDLQRKEEELKREEMGRRRALEGLVDKVNNDLVGEHRRRAAIREKPDAMIFRQEDEGDRRRLDESRKDLFAKTLEGQIDEGRRRRLNARDKEDEMDIRSNDRASREYAEEQRLREIEIKHARETEMKSLQFQIEMNARRREIGEGSGEEWWMERPDEHGWREARLMVKGRERQLEKNYHLQENIDRLEEFKRRQEQEDRSAKEAENIRYAKLRDKIHEQNDLMREYDDFGKRRTMKAGEERNYMTSIDPRVEKAWKEAHEKNDKRYRVLQESEGRIRIGESKTTHCKRCIRCARPLSFHTASNSTKIEWHPL</sequence>
<evidence type="ECO:0000256" key="6">
    <source>
        <dbReference type="SAM" id="MobiDB-lite"/>
    </source>
</evidence>
<dbReference type="GO" id="GO:0005634">
    <property type="term" value="C:nucleus"/>
    <property type="evidence" value="ECO:0000318"/>
    <property type="project" value="GO_Central"/>
</dbReference>
<feature type="region of interest" description="Disordered" evidence="6">
    <location>
        <begin position="138"/>
        <end position="178"/>
    </location>
</feature>
<evidence type="ECO:0000313" key="8">
    <source>
        <dbReference type="Proteomes" id="UP000005239"/>
    </source>
</evidence>
<reference evidence="7" key="2">
    <citation type="submission" date="2022-06" db="UniProtKB">
        <authorList>
            <consortium name="EnsemblMetazoa"/>
        </authorList>
    </citation>
    <scope>IDENTIFICATION</scope>
    <source>
        <strain evidence="7">PS312</strain>
    </source>
</reference>
<proteinExistence type="predicted"/>
<feature type="compositionally biased region" description="Basic residues" evidence="6">
    <location>
        <begin position="19"/>
        <end position="30"/>
    </location>
</feature>
<dbReference type="PROSITE" id="PS50888">
    <property type="entry name" value="BHLH"/>
    <property type="match status" value="1"/>
</dbReference>
<keyword evidence="3" id="KW-0804">Transcription</keyword>
<name>A0A2A6CJ78_PRIPA</name>
<feature type="coiled-coil region" evidence="5">
    <location>
        <begin position="454"/>
        <end position="502"/>
    </location>
</feature>
<keyword evidence="5" id="KW-0175">Coiled coil</keyword>
<evidence type="ECO:0000256" key="5">
    <source>
        <dbReference type="SAM" id="Coils"/>
    </source>
</evidence>
<dbReference type="EnsemblMetazoa" id="PPA25220.1">
    <property type="protein sequence ID" value="PPA25220.1"/>
    <property type="gene ID" value="WBGene00114774"/>
</dbReference>
<dbReference type="InterPro" id="IPR050370">
    <property type="entry name" value="HES_HEY"/>
</dbReference>
<dbReference type="InterPro" id="IPR011598">
    <property type="entry name" value="bHLH_dom"/>
</dbReference>
<keyword evidence="4" id="KW-0539">Nucleus</keyword>
<keyword evidence="8" id="KW-1185">Reference proteome</keyword>
<protein>
    <submittedName>
        <fullName evidence="7">HLH domain containing protein</fullName>
    </submittedName>
</protein>
<dbReference type="GO" id="GO:0050767">
    <property type="term" value="P:regulation of neurogenesis"/>
    <property type="evidence" value="ECO:0000318"/>
    <property type="project" value="GO_Central"/>
</dbReference>
<dbReference type="GO" id="GO:0009952">
    <property type="term" value="P:anterior/posterior pattern specification"/>
    <property type="evidence" value="ECO:0000318"/>
    <property type="project" value="GO_Central"/>
</dbReference>
<dbReference type="SUPFAM" id="SSF47459">
    <property type="entry name" value="HLH, helix-loop-helix DNA-binding domain"/>
    <property type="match status" value="1"/>
</dbReference>
<reference evidence="8" key="1">
    <citation type="journal article" date="2008" name="Nat. Genet.">
        <title>The Pristionchus pacificus genome provides a unique perspective on nematode lifestyle and parasitism.</title>
        <authorList>
            <person name="Dieterich C."/>
            <person name="Clifton S.W."/>
            <person name="Schuster L.N."/>
            <person name="Chinwalla A."/>
            <person name="Delehaunty K."/>
            <person name="Dinkelacker I."/>
            <person name="Fulton L."/>
            <person name="Fulton R."/>
            <person name="Godfrey J."/>
            <person name="Minx P."/>
            <person name="Mitreva M."/>
            <person name="Roeseler W."/>
            <person name="Tian H."/>
            <person name="Witte H."/>
            <person name="Yang S.P."/>
            <person name="Wilson R.K."/>
            <person name="Sommer R.J."/>
        </authorList>
    </citation>
    <scope>NUCLEOTIDE SEQUENCE [LARGE SCALE GENOMIC DNA]</scope>
    <source>
        <strain evidence="8">PS312</strain>
    </source>
</reference>
<dbReference type="AlphaFoldDB" id="A0A2A6CJ78"/>
<dbReference type="Gene3D" id="4.10.280.10">
    <property type="entry name" value="Helix-loop-helix DNA-binding domain"/>
    <property type="match status" value="1"/>
</dbReference>
<evidence type="ECO:0000256" key="3">
    <source>
        <dbReference type="ARBA" id="ARBA00023163"/>
    </source>
</evidence>
<dbReference type="GO" id="GO:0000978">
    <property type="term" value="F:RNA polymerase II cis-regulatory region sequence-specific DNA binding"/>
    <property type="evidence" value="ECO:0000318"/>
    <property type="project" value="GO_Central"/>
</dbReference>
<dbReference type="GO" id="GO:0000981">
    <property type="term" value="F:DNA-binding transcription factor activity, RNA polymerase II-specific"/>
    <property type="evidence" value="ECO:0000318"/>
    <property type="project" value="GO_Central"/>
</dbReference>
<feature type="compositionally biased region" description="Low complexity" evidence="6">
    <location>
        <begin position="138"/>
        <end position="154"/>
    </location>
</feature>
<dbReference type="SMART" id="SM00353">
    <property type="entry name" value="HLH"/>
    <property type="match status" value="1"/>
</dbReference>